<feature type="region of interest" description="Disordered" evidence="1">
    <location>
        <begin position="38"/>
        <end position="107"/>
    </location>
</feature>
<keyword evidence="4" id="KW-1185">Reference proteome</keyword>
<gene>
    <name evidence="3" type="ORF">LEL_04774</name>
</gene>
<dbReference type="OrthoDB" id="4870321at2759"/>
<comment type="caution">
    <text evidence="3">The sequence shown here is derived from an EMBL/GenBank/DDBJ whole genome shotgun (WGS) entry which is preliminary data.</text>
</comment>
<sequence>MSRLLHIVFLLVAALAFCLTAQQLHNVNDMAAARGLDRQQLQQRDTSTTSGFIKAQRPTSVWDAPPAAQAAETSTAGDEDEDEDDASMSSRDTNGGSLTDDDELRPTKVKTPAIETVLPTNTKVPVAVSAASTSLSDPGFLALVASLGLMTLGMALV</sequence>
<feature type="compositionally biased region" description="Low complexity" evidence="1">
    <location>
        <begin position="38"/>
        <end position="50"/>
    </location>
</feature>
<feature type="compositionally biased region" description="Acidic residues" evidence="1">
    <location>
        <begin position="77"/>
        <end position="86"/>
    </location>
</feature>
<feature type="signal peptide" evidence="2">
    <location>
        <begin position="1"/>
        <end position="20"/>
    </location>
</feature>
<organism evidence="3 4">
    <name type="scientific">Akanthomyces lecanii RCEF 1005</name>
    <dbReference type="NCBI Taxonomy" id="1081108"/>
    <lineage>
        <taxon>Eukaryota</taxon>
        <taxon>Fungi</taxon>
        <taxon>Dikarya</taxon>
        <taxon>Ascomycota</taxon>
        <taxon>Pezizomycotina</taxon>
        <taxon>Sordariomycetes</taxon>
        <taxon>Hypocreomycetidae</taxon>
        <taxon>Hypocreales</taxon>
        <taxon>Cordycipitaceae</taxon>
        <taxon>Akanthomyces</taxon>
        <taxon>Cordyceps confragosa</taxon>
    </lineage>
</organism>
<keyword evidence="2" id="KW-0732">Signal</keyword>
<evidence type="ECO:0000313" key="4">
    <source>
        <dbReference type="Proteomes" id="UP000076881"/>
    </source>
</evidence>
<dbReference type="Proteomes" id="UP000076881">
    <property type="component" value="Unassembled WGS sequence"/>
</dbReference>
<evidence type="ECO:0000256" key="2">
    <source>
        <dbReference type="SAM" id="SignalP"/>
    </source>
</evidence>
<reference evidence="3 4" key="1">
    <citation type="journal article" date="2016" name="Genome Biol. Evol.">
        <title>Divergent and convergent evolution of fungal pathogenicity.</title>
        <authorList>
            <person name="Shang Y."/>
            <person name="Xiao G."/>
            <person name="Zheng P."/>
            <person name="Cen K."/>
            <person name="Zhan S."/>
            <person name="Wang C."/>
        </authorList>
    </citation>
    <scope>NUCLEOTIDE SEQUENCE [LARGE SCALE GENOMIC DNA]</scope>
    <source>
        <strain evidence="3 4">RCEF 1005</strain>
    </source>
</reference>
<name>A0A168HLW3_CORDF</name>
<protein>
    <submittedName>
        <fullName evidence="3">Uncharacterized protein</fullName>
    </submittedName>
</protein>
<evidence type="ECO:0000313" key="3">
    <source>
        <dbReference type="EMBL" id="OAA77951.1"/>
    </source>
</evidence>
<dbReference type="EMBL" id="AZHF01000003">
    <property type="protein sequence ID" value="OAA77951.1"/>
    <property type="molecule type" value="Genomic_DNA"/>
</dbReference>
<evidence type="ECO:0000256" key="1">
    <source>
        <dbReference type="SAM" id="MobiDB-lite"/>
    </source>
</evidence>
<feature type="chain" id="PRO_5007897670" evidence="2">
    <location>
        <begin position="21"/>
        <end position="157"/>
    </location>
</feature>
<dbReference type="AlphaFoldDB" id="A0A168HLW3"/>
<accession>A0A168HLW3</accession>
<proteinExistence type="predicted"/>